<evidence type="ECO:0000259" key="1">
    <source>
        <dbReference type="Pfam" id="PF00078"/>
    </source>
</evidence>
<dbReference type="AlphaFoldDB" id="A0A914X6S7"/>
<dbReference type="WBParaSite" id="PSAMB.scaffold6756size8847.g29052.t1">
    <property type="protein sequence ID" value="PSAMB.scaffold6756size8847.g29052.t1"/>
    <property type="gene ID" value="PSAMB.scaffold6756size8847.g29052"/>
</dbReference>
<feature type="domain" description="Reverse transcriptase" evidence="1">
    <location>
        <begin position="426"/>
        <end position="543"/>
    </location>
</feature>
<name>A0A914X6S7_9BILA</name>
<evidence type="ECO:0000313" key="3">
    <source>
        <dbReference type="Proteomes" id="UP000887566"/>
    </source>
</evidence>
<dbReference type="Proteomes" id="UP000887566">
    <property type="component" value="Unplaced"/>
</dbReference>
<dbReference type="InterPro" id="IPR005135">
    <property type="entry name" value="Endo/exonuclease/phosphatase"/>
</dbReference>
<evidence type="ECO:0000313" key="4">
    <source>
        <dbReference type="WBParaSite" id="PSAMB.scaffold6756size8847.g29052.t1"/>
    </source>
</evidence>
<dbReference type="GO" id="GO:0003824">
    <property type="term" value="F:catalytic activity"/>
    <property type="evidence" value="ECO:0007669"/>
    <property type="project" value="InterPro"/>
</dbReference>
<dbReference type="SUPFAM" id="SSF56219">
    <property type="entry name" value="DNase I-like"/>
    <property type="match status" value="1"/>
</dbReference>
<organism evidence="3 4">
    <name type="scientific">Plectus sambesii</name>
    <dbReference type="NCBI Taxonomy" id="2011161"/>
    <lineage>
        <taxon>Eukaryota</taxon>
        <taxon>Metazoa</taxon>
        <taxon>Ecdysozoa</taxon>
        <taxon>Nematoda</taxon>
        <taxon>Chromadorea</taxon>
        <taxon>Plectida</taxon>
        <taxon>Plectina</taxon>
        <taxon>Plectoidea</taxon>
        <taxon>Plectidae</taxon>
        <taxon>Plectus</taxon>
    </lineage>
</organism>
<sequence>MEIQPNSSTNATASRAANAPALGIQGAGEKWATGQRIKFTTPKLEICIAVWNVQTGHHIGQKEIIAMELSKCKISIAAVSELRLTGSGTLTIPPPTIDKTTMLFYSGGKKQEAGIGFMVDRQAARSVIAFQPISDHLAVLTINGTVKTHILSTYAPTETSSDAAKDDFYSQLQHTLDMIPQTELIILAGDFNSHTGADRIGWEETLGRFGHGKINDNGLRLLSFAALNNLVVDNSHFQHPRKHQLTWRNPSGKDSAILDYILISSRFRSSLKDVRAMRGPDCGFDHYLIRAKTLRRLSGKSKSTNDNIKKVDGTFVSSPCEHLQQWKDFSQWLYNHDLPQGPPPEPPPVDSLENPFLISEPTVDEVKNAIRSLKNGKAPGVDQVTAKMIKAGGDILLQWLHIHLIHIWCLERVPSAWKKAIIMPILKKGNSRECKNYHCISLLSIVGKVFMKIIQSRLQKHCEQSSQEEQAEFRPHQGFIDQIFGIHQLVEERIRHGKQTIIIFINFKSTFDCVYWPILWRVLENEHVPLKIIQLLQAPYNGSTSSVQIQNELS</sequence>
<dbReference type="CDD" id="cd09076">
    <property type="entry name" value="L1-EN"/>
    <property type="match status" value="1"/>
</dbReference>
<dbReference type="Pfam" id="PF03372">
    <property type="entry name" value="Exo_endo_phos"/>
    <property type="match status" value="1"/>
</dbReference>
<dbReference type="PANTHER" id="PTHR19446">
    <property type="entry name" value="REVERSE TRANSCRIPTASES"/>
    <property type="match status" value="1"/>
</dbReference>
<accession>A0A914X6S7</accession>
<proteinExistence type="predicted"/>
<dbReference type="InterPro" id="IPR036691">
    <property type="entry name" value="Endo/exonu/phosph_ase_sf"/>
</dbReference>
<dbReference type="InterPro" id="IPR000477">
    <property type="entry name" value="RT_dom"/>
</dbReference>
<protein>
    <submittedName>
        <fullName evidence="4">Reverse transcriptase domain-containing protein</fullName>
    </submittedName>
</protein>
<dbReference type="Gene3D" id="3.60.10.10">
    <property type="entry name" value="Endonuclease/exonuclease/phosphatase"/>
    <property type="match status" value="1"/>
</dbReference>
<reference evidence="4" key="1">
    <citation type="submission" date="2022-11" db="UniProtKB">
        <authorList>
            <consortium name="WormBaseParasite"/>
        </authorList>
    </citation>
    <scope>IDENTIFICATION</scope>
</reference>
<feature type="domain" description="Endonuclease/exonuclease/phosphatase" evidence="2">
    <location>
        <begin position="51"/>
        <end position="268"/>
    </location>
</feature>
<evidence type="ECO:0000259" key="2">
    <source>
        <dbReference type="Pfam" id="PF03372"/>
    </source>
</evidence>
<dbReference type="Pfam" id="PF00078">
    <property type="entry name" value="RVT_1"/>
    <property type="match status" value="1"/>
</dbReference>
<keyword evidence="3" id="KW-1185">Reference proteome</keyword>